<sequence>MSEELPLFTRPDPAALGSGRHHRSQSAVSVTTDQDLRDIAELLATTVSPSLGEASSRPSMAPRKDSLDMNSHPFAASDDDHGAAHANTHPIRSLTPPPVHRPSVSLSLVTDSRENFLTDMGPMTSPVSATFDTNSIYTSETHSDYTTDGRSSYPDPRRISYFTETRYTQDGRQSFGTDGARYSLGTPSLTSSVSSRYSNGKGPVTPMLTALPNLVEEQLLPPPSPTSPYGLPSPSPISAPSLTGSDDSVIWPKKNRSISSGTPPPIKGTKRSSSSSGTAVSKEGTILPLTGSPTQRKSTFKSLFSSRSKDTDDSIEREQAKEQKRRKAEEKRLRTERLAEDLRARSDARKRAQQDAMSVSSDEKKKRANQGVANMYGGVAGGPVVM</sequence>
<dbReference type="EMBL" id="KN880505">
    <property type="protein sequence ID" value="KIY68307.1"/>
    <property type="molecule type" value="Genomic_DNA"/>
</dbReference>
<name>A0A0D7BCR1_9AGAR</name>
<feature type="region of interest" description="Disordered" evidence="1">
    <location>
        <begin position="217"/>
        <end position="386"/>
    </location>
</feature>
<gene>
    <name evidence="2" type="ORF">CYLTODRAFT_263994</name>
</gene>
<evidence type="ECO:0000256" key="1">
    <source>
        <dbReference type="SAM" id="MobiDB-lite"/>
    </source>
</evidence>
<feature type="region of interest" description="Disordered" evidence="1">
    <location>
        <begin position="46"/>
        <end position="102"/>
    </location>
</feature>
<protein>
    <submittedName>
        <fullName evidence="2">Uncharacterized protein</fullName>
    </submittedName>
</protein>
<dbReference type="AlphaFoldDB" id="A0A0D7BCR1"/>
<feature type="compositionally biased region" description="Polar residues" evidence="1">
    <location>
        <begin position="185"/>
        <end position="198"/>
    </location>
</feature>
<feature type="compositionally biased region" description="Polar residues" evidence="1">
    <location>
        <begin position="291"/>
        <end position="306"/>
    </location>
</feature>
<accession>A0A0D7BCR1</accession>
<evidence type="ECO:0000313" key="2">
    <source>
        <dbReference type="EMBL" id="KIY68307.1"/>
    </source>
</evidence>
<feature type="region of interest" description="Disordered" evidence="1">
    <location>
        <begin position="1"/>
        <end position="33"/>
    </location>
</feature>
<organism evidence="2 3">
    <name type="scientific">Cylindrobasidium torrendii FP15055 ss-10</name>
    <dbReference type="NCBI Taxonomy" id="1314674"/>
    <lineage>
        <taxon>Eukaryota</taxon>
        <taxon>Fungi</taxon>
        <taxon>Dikarya</taxon>
        <taxon>Basidiomycota</taxon>
        <taxon>Agaricomycotina</taxon>
        <taxon>Agaricomycetes</taxon>
        <taxon>Agaricomycetidae</taxon>
        <taxon>Agaricales</taxon>
        <taxon>Marasmiineae</taxon>
        <taxon>Physalacriaceae</taxon>
        <taxon>Cylindrobasidium</taxon>
    </lineage>
</organism>
<feature type="region of interest" description="Disordered" evidence="1">
    <location>
        <begin position="170"/>
        <end position="201"/>
    </location>
</feature>
<keyword evidence="3" id="KW-1185">Reference proteome</keyword>
<reference evidence="2 3" key="1">
    <citation type="journal article" date="2015" name="Fungal Genet. Biol.">
        <title>Evolution of novel wood decay mechanisms in Agaricales revealed by the genome sequences of Fistulina hepatica and Cylindrobasidium torrendii.</title>
        <authorList>
            <person name="Floudas D."/>
            <person name="Held B.W."/>
            <person name="Riley R."/>
            <person name="Nagy L.G."/>
            <person name="Koehler G."/>
            <person name="Ransdell A.S."/>
            <person name="Younus H."/>
            <person name="Chow J."/>
            <person name="Chiniquy J."/>
            <person name="Lipzen A."/>
            <person name="Tritt A."/>
            <person name="Sun H."/>
            <person name="Haridas S."/>
            <person name="LaButti K."/>
            <person name="Ohm R.A."/>
            <person name="Kues U."/>
            <person name="Blanchette R.A."/>
            <person name="Grigoriev I.V."/>
            <person name="Minto R.E."/>
            <person name="Hibbett D.S."/>
        </authorList>
    </citation>
    <scope>NUCLEOTIDE SEQUENCE [LARGE SCALE GENOMIC DNA]</scope>
    <source>
        <strain evidence="2 3">FP15055 ss-10</strain>
    </source>
</reference>
<evidence type="ECO:0000313" key="3">
    <source>
        <dbReference type="Proteomes" id="UP000054007"/>
    </source>
</evidence>
<feature type="compositionally biased region" description="Pro residues" evidence="1">
    <location>
        <begin position="220"/>
        <end position="237"/>
    </location>
</feature>
<proteinExistence type="predicted"/>
<dbReference type="Proteomes" id="UP000054007">
    <property type="component" value="Unassembled WGS sequence"/>
</dbReference>
<feature type="compositionally biased region" description="Basic and acidic residues" evidence="1">
    <location>
        <begin position="307"/>
        <end position="353"/>
    </location>
</feature>